<reference evidence="3" key="1">
    <citation type="submission" date="2022-10" db="EMBL/GenBank/DDBJ databases">
        <title>Puccinia triticina Genome sequencing and assembly.</title>
        <authorList>
            <person name="Li C."/>
        </authorList>
    </citation>
    <scope>NUCLEOTIDE SEQUENCE</scope>
    <source>
        <strain evidence="3">Pt15</strain>
    </source>
</reference>
<dbReference type="PROSITE" id="PS51257">
    <property type="entry name" value="PROKAR_LIPOPROTEIN"/>
    <property type="match status" value="1"/>
</dbReference>
<dbReference type="InterPro" id="IPR055567">
    <property type="entry name" value="DUF7143"/>
</dbReference>
<evidence type="ECO:0000313" key="4">
    <source>
        <dbReference type="Proteomes" id="UP001164743"/>
    </source>
</evidence>
<evidence type="ECO:0000259" key="2">
    <source>
        <dbReference type="Pfam" id="PF23631"/>
    </source>
</evidence>
<keyword evidence="4" id="KW-1185">Reference proteome</keyword>
<feature type="signal peptide" evidence="1">
    <location>
        <begin position="1"/>
        <end position="27"/>
    </location>
</feature>
<dbReference type="EMBL" id="CP110438">
    <property type="protein sequence ID" value="WAQ93157.1"/>
    <property type="molecule type" value="Genomic_DNA"/>
</dbReference>
<organism evidence="3 4">
    <name type="scientific">Puccinia triticina</name>
    <dbReference type="NCBI Taxonomy" id="208348"/>
    <lineage>
        <taxon>Eukaryota</taxon>
        <taxon>Fungi</taxon>
        <taxon>Dikarya</taxon>
        <taxon>Basidiomycota</taxon>
        <taxon>Pucciniomycotina</taxon>
        <taxon>Pucciniomycetes</taxon>
        <taxon>Pucciniales</taxon>
        <taxon>Pucciniaceae</taxon>
        <taxon>Puccinia</taxon>
    </lineage>
</organism>
<keyword evidence="1" id="KW-0732">Signal</keyword>
<evidence type="ECO:0000313" key="3">
    <source>
        <dbReference type="EMBL" id="WAQ93157.1"/>
    </source>
</evidence>
<protein>
    <recommendedName>
        <fullName evidence="2">DUF7143 domain-containing protein</fullName>
    </recommendedName>
</protein>
<dbReference type="GeneID" id="77805627"/>
<dbReference type="RefSeq" id="XP_053028712.1">
    <property type="nucleotide sequence ID" value="XM_053164732.1"/>
</dbReference>
<accession>A0ABY7D8Z8</accession>
<dbReference type="PANTHER" id="PTHR37592:SF1">
    <property type="match status" value="1"/>
</dbReference>
<dbReference type="Proteomes" id="UP001164743">
    <property type="component" value="Chromosome 18A"/>
</dbReference>
<dbReference type="Pfam" id="PF23631">
    <property type="entry name" value="DUF7143"/>
    <property type="match status" value="1"/>
</dbReference>
<dbReference type="PANTHER" id="PTHR37592">
    <property type="match status" value="1"/>
</dbReference>
<evidence type="ECO:0000256" key="1">
    <source>
        <dbReference type="SAM" id="SignalP"/>
    </source>
</evidence>
<name>A0ABY7D8Z8_9BASI</name>
<feature type="chain" id="PRO_5046801221" description="DUF7143 domain-containing protein" evidence="1">
    <location>
        <begin position="28"/>
        <end position="164"/>
    </location>
</feature>
<feature type="domain" description="DUF7143" evidence="2">
    <location>
        <begin position="54"/>
        <end position="157"/>
    </location>
</feature>
<sequence length="164" mass="18458">MATRCTQTLKWLLGLSVVGLVVLGCFGQEPGRNPGQNVTKPPNQKACFLVDPLKLPKQLRANPNIACIQDGSKSIPPIPDLFFEGIKYSSIDFTKDRQNSPSGFAFKRFKASRADGPDKLAFLKTSRQLYDSVWMGLRSDDTRKHNRAIRELETFIAWSQMLQQ</sequence>
<gene>
    <name evidence="3" type="ORF">PtA15_18A215</name>
</gene>
<proteinExistence type="predicted"/>